<reference evidence="1 2" key="1">
    <citation type="journal article" date="2017" name="Genome Announc.">
        <title>Twelve Complete Reference Genomes of Clinical Isolates in the Capnocytophaga Genus.</title>
        <authorList>
            <person name="Villarma A."/>
            <person name="Gulvik C.A."/>
            <person name="Rowe L.A."/>
            <person name="Sheth M."/>
            <person name="Juieng P."/>
            <person name="Nicholson A.C."/>
            <person name="Loparev V.N."/>
            <person name="McQuiston J.R."/>
        </authorList>
    </citation>
    <scope>NUCLEOTIDE SEQUENCE [LARGE SCALE GENOMIC DNA]</scope>
    <source>
        <strain evidence="1 2">G7591</strain>
    </source>
</reference>
<sequence length="155" mass="18139">MKIKDLISHYRNRLNALEDAILIGAIPDGATHFNTEVENLLTDEHKNFLKICDGGYFGDVVLWGTAEILDSQYRVPESTKNTMYEIGQILYEPVFMDKNTGNVHFDAEKYRDMLNIDTSFTEFVEDYVFGDKYRNHILHFKDEDDDWSLFLKENI</sequence>
<dbReference type="Proteomes" id="UP000242855">
    <property type="component" value="Chromosome"/>
</dbReference>
<accession>A0A250E5W3</accession>
<dbReference type="RefSeq" id="WP_098028987.1">
    <property type="nucleotide sequence ID" value="NZ_CP022378.1"/>
</dbReference>
<dbReference type="InterPro" id="IPR037883">
    <property type="entry name" value="Knr4/Smi1-like_sf"/>
</dbReference>
<protein>
    <submittedName>
        <fullName evidence="1">Uncharacterized protein</fullName>
    </submittedName>
</protein>
<dbReference type="SUPFAM" id="SSF160631">
    <property type="entry name" value="SMI1/KNR4-like"/>
    <property type="match status" value="1"/>
</dbReference>
<evidence type="ECO:0000313" key="1">
    <source>
        <dbReference type="EMBL" id="ATA68372.1"/>
    </source>
</evidence>
<dbReference type="KEGG" id="ccyn:CGC48_06870"/>
<evidence type="ECO:0000313" key="2">
    <source>
        <dbReference type="Proteomes" id="UP000242855"/>
    </source>
</evidence>
<dbReference type="AlphaFoldDB" id="A0A250E5W3"/>
<dbReference type="GeneID" id="96781515"/>
<dbReference type="EMBL" id="CP022378">
    <property type="protein sequence ID" value="ATA68372.1"/>
    <property type="molecule type" value="Genomic_DNA"/>
</dbReference>
<proteinExistence type="predicted"/>
<name>A0A250E5W3_9FLAO</name>
<organism evidence="1 2">
    <name type="scientific">Capnocytophaga cynodegmi</name>
    <dbReference type="NCBI Taxonomy" id="28189"/>
    <lineage>
        <taxon>Bacteria</taxon>
        <taxon>Pseudomonadati</taxon>
        <taxon>Bacteroidota</taxon>
        <taxon>Flavobacteriia</taxon>
        <taxon>Flavobacteriales</taxon>
        <taxon>Flavobacteriaceae</taxon>
        <taxon>Capnocytophaga</taxon>
    </lineage>
</organism>
<gene>
    <name evidence="1" type="ORF">CGC48_06870</name>
</gene>